<dbReference type="InterPro" id="IPR002934">
    <property type="entry name" value="Polymerase_NTP_transf_dom"/>
</dbReference>
<dbReference type="InterPro" id="IPR043519">
    <property type="entry name" value="NT_sf"/>
</dbReference>
<evidence type="ECO:0000313" key="3">
    <source>
        <dbReference type="Proteomes" id="UP000276260"/>
    </source>
</evidence>
<dbReference type="Gene3D" id="3.30.460.10">
    <property type="entry name" value="Beta Polymerase, domain 2"/>
    <property type="match status" value="1"/>
</dbReference>
<dbReference type="AlphaFoldDB" id="A0A3P3QJ21"/>
<dbReference type="EMBL" id="RRCF01000003">
    <property type="protein sequence ID" value="RRJ20409.1"/>
    <property type="molecule type" value="Genomic_DNA"/>
</dbReference>
<sequence>MSISQLDISAEHLAIVKQIVRQLVPSCEVWAFGSRVKGTAKPFSDLDLVIMSQQPLSLTLLASLHEAFSESDLPWKVDVVDWSTTSPEFRAVIEQQKVKVQALVF</sequence>
<evidence type="ECO:0000313" key="2">
    <source>
        <dbReference type="EMBL" id="RRJ20409.1"/>
    </source>
</evidence>
<feature type="domain" description="Polymerase nucleotidyl transferase" evidence="1">
    <location>
        <begin position="15"/>
        <end position="95"/>
    </location>
</feature>
<proteinExistence type="predicted"/>
<dbReference type="Proteomes" id="UP000276260">
    <property type="component" value="Unassembled WGS sequence"/>
</dbReference>
<dbReference type="OrthoDB" id="9808659at2"/>
<keyword evidence="3" id="KW-1185">Reference proteome</keyword>
<organism evidence="2 3">
    <name type="scientific">Rheinheimera mesophila</name>
    <dbReference type="NCBI Taxonomy" id="1547515"/>
    <lineage>
        <taxon>Bacteria</taxon>
        <taxon>Pseudomonadati</taxon>
        <taxon>Pseudomonadota</taxon>
        <taxon>Gammaproteobacteria</taxon>
        <taxon>Chromatiales</taxon>
        <taxon>Chromatiaceae</taxon>
        <taxon>Rheinheimera</taxon>
    </lineage>
</organism>
<dbReference type="GO" id="GO:0016779">
    <property type="term" value="F:nucleotidyltransferase activity"/>
    <property type="evidence" value="ECO:0007669"/>
    <property type="project" value="InterPro"/>
</dbReference>
<dbReference type="CDD" id="cd05403">
    <property type="entry name" value="NT_KNTase_like"/>
    <property type="match status" value="1"/>
</dbReference>
<comment type="caution">
    <text evidence="2">The sequence shown here is derived from an EMBL/GenBank/DDBJ whole genome shotgun (WGS) entry which is preliminary data.</text>
</comment>
<gene>
    <name evidence="2" type="ORF">EIK76_12885</name>
</gene>
<dbReference type="SUPFAM" id="SSF81301">
    <property type="entry name" value="Nucleotidyltransferase"/>
    <property type="match status" value="1"/>
</dbReference>
<reference evidence="2 3" key="1">
    <citation type="submission" date="2018-11" db="EMBL/GenBank/DDBJ databases">
        <title>Draft genome analysis of Rheinheimera mesophila isolated from an industrial waste site.</title>
        <authorList>
            <person name="Yu Q."/>
            <person name="Qi Y."/>
            <person name="Zhang H."/>
            <person name="Lu Y."/>
            <person name="Pu J."/>
        </authorList>
    </citation>
    <scope>NUCLEOTIDE SEQUENCE [LARGE SCALE GENOMIC DNA]</scope>
    <source>
        <strain evidence="2 3">IITR13</strain>
    </source>
</reference>
<evidence type="ECO:0000259" key="1">
    <source>
        <dbReference type="Pfam" id="PF01909"/>
    </source>
</evidence>
<protein>
    <submittedName>
        <fullName evidence="2">Nucleotidyltransferase domain-containing protein</fullName>
    </submittedName>
</protein>
<dbReference type="RefSeq" id="WP_046519762.1">
    <property type="nucleotide sequence ID" value="NZ_LAVS01000017.1"/>
</dbReference>
<accession>A0A3P3QJ21</accession>
<name>A0A3P3QJ21_9GAMM</name>
<keyword evidence="2" id="KW-0808">Transferase</keyword>
<dbReference type="Pfam" id="PF01909">
    <property type="entry name" value="NTP_transf_2"/>
    <property type="match status" value="1"/>
</dbReference>